<dbReference type="AlphaFoldDB" id="A0A7X9FPD2"/>
<dbReference type="Proteomes" id="UP000524246">
    <property type="component" value="Unassembled WGS sequence"/>
</dbReference>
<evidence type="ECO:0000313" key="1">
    <source>
        <dbReference type="EMBL" id="NMC61771.1"/>
    </source>
</evidence>
<protein>
    <submittedName>
        <fullName evidence="1">Uncharacterized protein</fullName>
    </submittedName>
</protein>
<gene>
    <name evidence="1" type="ORF">GYA55_01240</name>
</gene>
<reference evidence="1 2" key="1">
    <citation type="journal article" date="2020" name="Biotechnol. Biofuels">
        <title>New insights from the biogas microbiome by comprehensive genome-resolved metagenomics of nearly 1600 species originating from multiple anaerobic digesters.</title>
        <authorList>
            <person name="Campanaro S."/>
            <person name="Treu L."/>
            <person name="Rodriguez-R L.M."/>
            <person name="Kovalovszki A."/>
            <person name="Ziels R.M."/>
            <person name="Maus I."/>
            <person name="Zhu X."/>
            <person name="Kougias P.G."/>
            <person name="Basile A."/>
            <person name="Luo G."/>
            <person name="Schluter A."/>
            <person name="Konstantinidis K.T."/>
            <person name="Angelidaki I."/>
        </authorList>
    </citation>
    <scope>NUCLEOTIDE SEQUENCE [LARGE SCALE GENOMIC DNA]</scope>
    <source>
        <strain evidence="1">AS27yjCOA_65</strain>
    </source>
</reference>
<organism evidence="1 2">
    <name type="scientific">SAR324 cluster bacterium</name>
    <dbReference type="NCBI Taxonomy" id="2024889"/>
    <lineage>
        <taxon>Bacteria</taxon>
        <taxon>Deltaproteobacteria</taxon>
        <taxon>SAR324 cluster</taxon>
    </lineage>
</organism>
<proteinExistence type="predicted"/>
<comment type="caution">
    <text evidence="1">The sequence shown here is derived from an EMBL/GenBank/DDBJ whole genome shotgun (WGS) entry which is preliminary data.</text>
</comment>
<accession>A0A7X9FPD2</accession>
<name>A0A7X9FPD2_9DELT</name>
<dbReference type="EMBL" id="JAAZON010000046">
    <property type="protein sequence ID" value="NMC61771.1"/>
    <property type="molecule type" value="Genomic_DNA"/>
</dbReference>
<sequence>MAAWNFFKTSSFKSKFYNLLFFSFILSGSILPSPLLAVTSCTKFPCGNYVSKVDALGGELKMVLTVDKDKGTSHGLGYRIRGTVYDTEDNYKVTTIKARLFYSSNQVVGVSASGGEIANNIKASFDRENKVLIFRLALVGGNVVFKCRRKSATSSNTNFEFGISEVTGSQLIFANDSPEDLRIWWYGKPIFPVTAVFFPRSCEPPRLSCRKYEQKYVTSREPFIMENVVQCYGDMPYRLSFDYAVLLIDAKGRATKPYPWPLTCRYFSSK</sequence>
<evidence type="ECO:0000313" key="2">
    <source>
        <dbReference type="Proteomes" id="UP000524246"/>
    </source>
</evidence>